<keyword evidence="7" id="KW-1185">Reference proteome</keyword>
<dbReference type="OrthoDB" id="9793210at2"/>
<dbReference type="RefSeq" id="WP_147162265.1">
    <property type="nucleotide sequence ID" value="NZ_BJZO01000005.1"/>
</dbReference>
<keyword evidence="1" id="KW-0812">Transmembrane</keyword>
<dbReference type="SMART" id="SM00086">
    <property type="entry name" value="PAC"/>
    <property type="match status" value="1"/>
</dbReference>
<keyword evidence="1" id="KW-0472">Membrane</keyword>
<organism evidence="6 7">
    <name type="scientific">Pararhodospirillum oryzae</name>
    <dbReference type="NCBI Taxonomy" id="478448"/>
    <lineage>
        <taxon>Bacteria</taxon>
        <taxon>Pseudomonadati</taxon>
        <taxon>Pseudomonadota</taxon>
        <taxon>Alphaproteobacteria</taxon>
        <taxon>Rhodospirillales</taxon>
        <taxon>Rhodospirillaceae</taxon>
        <taxon>Pararhodospirillum</taxon>
    </lineage>
</organism>
<dbReference type="NCBIfam" id="TIGR00229">
    <property type="entry name" value="sensory_box"/>
    <property type="match status" value="1"/>
</dbReference>
<dbReference type="InterPro" id="IPR035965">
    <property type="entry name" value="PAS-like_dom_sf"/>
</dbReference>
<dbReference type="Pfam" id="PF13185">
    <property type="entry name" value="GAF_2"/>
    <property type="match status" value="1"/>
</dbReference>
<evidence type="ECO:0000259" key="2">
    <source>
        <dbReference type="PROSITE" id="PS50112"/>
    </source>
</evidence>
<dbReference type="PANTHER" id="PTHR44757:SF2">
    <property type="entry name" value="BIOFILM ARCHITECTURE MAINTENANCE PROTEIN MBAA"/>
    <property type="match status" value="1"/>
</dbReference>
<comment type="caution">
    <text evidence="6">The sequence shown here is derived from an EMBL/GenBank/DDBJ whole genome shotgun (WGS) entry which is preliminary data.</text>
</comment>
<feature type="domain" description="GGDEF" evidence="5">
    <location>
        <begin position="485"/>
        <end position="619"/>
    </location>
</feature>
<dbReference type="SUPFAM" id="SSF55073">
    <property type="entry name" value="Nucleotide cyclase"/>
    <property type="match status" value="1"/>
</dbReference>
<dbReference type="Gene3D" id="3.30.70.270">
    <property type="match status" value="1"/>
</dbReference>
<dbReference type="InterPro" id="IPR003018">
    <property type="entry name" value="GAF"/>
</dbReference>
<dbReference type="Pfam" id="PF00990">
    <property type="entry name" value="GGDEF"/>
    <property type="match status" value="1"/>
</dbReference>
<proteinExistence type="predicted"/>
<evidence type="ECO:0000256" key="1">
    <source>
        <dbReference type="SAM" id="Phobius"/>
    </source>
</evidence>
<dbReference type="SMART" id="SM00091">
    <property type="entry name" value="PAS"/>
    <property type="match status" value="2"/>
</dbReference>
<dbReference type="Gene3D" id="3.30.450.40">
    <property type="match status" value="1"/>
</dbReference>
<dbReference type="SUPFAM" id="SSF55785">
    <property type="entry name" value="PYP-like sensor domain (PAS domain)"/>
    <property type="match status" value="2"/>
</dbReference>
<dbReference type="NCBIfam" id="TIGR00254">
    <property type="entry name" value="GGDEF"/>
    <property type="match status" value="1"/>
</dbReference>
<dbReference type="AlphaFoldDB" id="A0A512H439"/>
<dbReference type="SUPFAM" id="SSF55781">
    <property type="entry name" value="GAF domain-like"/>
    <property type="match status" value="1"/>
</dbReference>
<dbReference type="PROSITE" id="PS50113">
    <property type="entry name" value="PAC"/>
    <property type="match status" value="1"/>
</dbReference>
<feature type="domain" description="PAS" evidence="2">
    <location>
        <begin position="327"/>
        <end position="373"/>
    </location>
</feature>
<evidence type="ECO:0000259" key="5">
    <source>
        <dbReference type="PROSITE" id="PS50887"/>
    </source>
</evidence>
<dbReference type="InterPro" id="IPR043128">
    <property type="entry name" value="Rev_trsase/Diguanyl_cyclase"/>
</dbReference>
<keyword evidence="1" id="KW-1133">Transmembrane helix</keyword>
<dbReference type="InterPro" id="IPR052155">
    <property type="entry name" value="Biofilm_reg_signaling"/>
</dbReference>
<dbReference type="PROSITE" id="PS50112">
    <property type="entry name" value="PAS"/>
    <property type="match status" value="1"/>
</dbReference>
<evidence type="ECO:0000313" key="6">
    <source>
        <dbReference type="EMBL" id="GEO80201.1"/>
    </source>
</evidence>
<evidence type="ECO:0000313" key="7">
    <source>
        <dbReference type="Proteomes" id="UP000321567"/>
    </source>
</evidence>
<dbReference type="CDD" id="cd00130">
    <property type="entry name" value="PAS"/>
    <property type="match status" value="2"/>
</dbReference>
<evidence type="ECO:0000259" key="4">
    <source>
        <dbReference type="PROSITE" id="PS50883"/>
    </source>
</evidence>
<feature type="domain" description="PAC" evidence="3">
    <location>
        <begin position="401"/>
        <end position="453"/>
    </location>
</feature>
<dbReference type="PROSITE" id="PS50887">
    <property type="entry name" value="GGDEF"/>
    <property type="match status" value="1"/>
</dbReference>
<dbReference type="InterPro" id="IPR001610">
    <property type="entry name" value="PAC"/>
</dbReference>
<dbReference type="InterPro" id="IPR029016">
    <property type="entry name" value="GAF-like_dom_sf"/>
</dbReference>
<protein>
    <submittedName>
        <fullName evidence="6">Diguanylate cyclase</fullName>
    </submittedName>
</protein>
<dbReference type="CDD" id="cd01949">
    <property type="entry name" value="GGDEF"/>
    <property type="match status" value="1"/>
</dbReference>
<name>A0A512H439_9PROT</name>
<dbReference type="SMART" id="SM00267">
    <property type="entry name" value="GGDEF"/>
    <property type="match status" value="1"/>
</dbReference>
<dbReference type="Proteomes" id="UP000321567">
    <property type="component" value="Unassembled WGS sequence"/>
</dbReference>
<reference evidence="6 7" key="1">
    <citation type="submission" date="2019-07" db="EMBL/GenBank/DDBJ databases">
        <title>Whole genome shotgun sequence of Rhodospirillum oryzae NBRC 107573.</title>
        <authorList>
            <person name="Hosoyama A."/>
            <person name="Uohara A."/>
            <person name="Ohji S."/>
            <person name="Ichikawa N."/>
        </authorList>
    </citation>
    <scope>NUCLEOTIDE SEQUENCE [LARGE SCALE GENOMIC DNA]</scope>
    <source>
        <strain evidence="6 7">NBRC 107573</strain>
    </source>
</reference>
<dbReference type="Gene3D" id="3.30.450.20">
    <property type="entry name" value="PAS domain"/>
    <property type="match status" value="2"/>
</dbReference>
<gene>
    <name evidence="6" type="ORF">ROR02_03320</name>
</gene>
<dbReference type="InterPro" id="IPR001633">
    <property type="entry name" value="EAL_dom"/>
</dbReference>
<dbReference type="Pfam" id="PF13426">
    <property type="entry name" value="PAS_9"/>
    <property type="match status" value="2"/>
</dbReference>
<dbReference type="SUPFAM" id="SSF141868">
    <property type="entry name" value="EAL domain-like"/>
    <property type="match status" value="1"/>
</dbReference>
<evidence type="ECO:0000259" key="3">
    <source>
        <dbReference type="PROSITE" id="PS50113"/>
    </source>
</evidence>
<sequence>MIVPDFFPSATVMSLIGVGSALAVGLGVGWWRGGGRRGGGVSTALTAPDSLVHALCDGLVVVDSQGRMTDLSPGAVALLGVDPELLRDQPVALVIPALAGGWPVPAALPQHQEHGADPLVLHGVRGDGRRVALEVRIVDLEAGGPGAGSVLCLKDASAQVLCQGLADLTVALETGLDQPLGAAGLAQTLCERVVALLECPLAWVGVMDHEGALRVAGKAGGAAPDLPEIPETVAAAAPLEGASRVPATTSCRMGRPVHLLVEEGPEWARATGIADLVCVPLWRQRDVMGMLCLGWASPVGLTSEVSAALEALALRLGATLARLRERDHQHLRDLAIGAVVNAIFVSDGEGRIEWVNEAFVQLSGYRAEELIGRVPAVLQPGTTDAVELEQVWAAVRAGRVWRSEMTERRKDGRTYVVNQSLTPVLDEAGGVRHLVAVQEDVTARKRTEERIRQLVNYDSLTRLPNRVLFRDRLDQAVHHARRAGQGLAVLFIDLDHFSRINDTLGHAVGDLFLMTIASRINAAAEKADTVARIGGDEFALIQLGVAGPDGASAVARHMLEVIRTPVDLGNHEVRVGANMGIAIYPQDGTDPDTLIRNADMALYRAKRSENEHCLFFSHEMNAEAAARLSLEGDLRRALAQGDQLAVHFQVQYDVRTARPSGAEALVRWTHPTLGPIPASTIIAVAEDSDLIHELGDWVLRSALAHYAHWRQRGCPRLLIAVNLSAVQFRNRGLVERVLSVLREYGVPPEDLELELTESMLMQDVTQAIVLLEAISRAGIRLAIDDFGTGYSSLSYLKRFRVDRLKVDQSFVHNLGKEGNDSDNDAVIARAVINLGHSLGLEVIAEGVETQAQYEYLRAQGCDSVQGFLFARPEPADTVLGNLVPRASGDAGPA</sequence>
<dbReference type="InterPro" id="IPR000014">
    <property type="entry name" value="PAS"/>
</dbReference>
<dbReference type="InterPro" id="IPR029787">
    <property type="entry name" value="Nucleotide_cyclase"/>
</dbReference>
<feature type="domain" description="EAL" evidence="4">
    <location>
        <begin position="627"/>
        <end position="886"/>
    </location>
</feature>
<dbReference type="InterPro" id="IPR035919">
    <property type="entry name" value="EAL_sf"/>
</dbReference>
<dbReference type="InterPro" id="IPR000700">
    <property type="entry name" value="PAS-assoc_C"/>
</dbReference>
<dbReference type="Pfam" id="PF00563">
    <property type="entry name" value="EAL"/>
    <property type="match status" value="1"/>
</dbReference>
<dbReference type="PANTHER" id="PTHR44757">
    <property type="entry name" value="DIGUANYLATE CYCLASE DGCP"/>
    <property type="match status" value="1"/>
</dbReference>
<accession>A0A512H439</accession>
<dbReference type="InterPro" id="IPR000160">
    <property type="entry name" value="GGDEF_dom"/>
</dbReference>
<dbReference type="CDD" id="cd01948">
    <property type="entry name" value="EAL"/>
    <property type="match status" value="1"/>
</dbReference>
<dbReference type="EMBL" id="BJZO01000005">
    <property type="protein sequence ID" value="GEO80201.1"/>
    <property type="molecule type" value="Genomic_DNA"/>
</dbReference>
<feature type="transmembrane region" description="Helical" evidence="1">
    <location>
        <begin position="6"/>
        <end position="31"/>
    </location>
</feature>
<dbReference type="SMART" id="SM00052">
    <property type="entry name" value="EAL"/>
    <property type="match status" value="1"/>
</dbReference>
<dbReference type="Gene3D" id="3.20.20.450">
    <property type="entry name" value="EAL domain"/>
    <property type="match status" value="1"/>
</dbReference>
<dbReference type="PROSITE" id="PS50883">
    <property type="entry name" value="EAL"/>
    <property type="match status" value="1"/>
</dbReference>